<keyword evidence="3" id="KW-1185">Reference proteome</keyword>
<dbReference type="EMBL" id="BJWH01000028">
    <property type="protein sequence ID" value="GEM00174.1"/>
    <property type="molecule type" value="Genomic_DNA"/>
</dbReference>
<sequence>MRSWDTQGRADGTAMDVVVTPGAGGRVGDGTDLPAPPGGVTTTVRAKHLRREETRLERRAREAVEELRQPPALRAAIAAQRVALLARRRRTVLVLGAVGVPLCLLVTAASALIAAGFVGDHLTWWIAVGAKRRHWVGEYGVATTDAARFALAVTAIPVVLAALSYLALRLPGVRDKAWAMAPAWVGAYVMPGLALGVLASFVGSSTGQSASDPLPLVAQVAPQALPLLLGGVAVLVRADRGRRTPRLEALG</sequence>
<feature type="transmembrane region" description="Helical" evidence="1">
    <location>
        <begin position="91"/>
        <end position="118"/>
    </location>
</feature>
<protein>
    <submittedName>
        <fullName evidence="2">Uncharacterized protein</fullName>
    </submittedName>
</protein>
<keyword evidence="1" id="KW-1133">Transmembrane helix</keyword>
<dbReference type="Proteomes" id="UP000321049">
    <property type="component" value="Unassembled WGS sequence"/>
</dbReference>
<comment type="caution">
    <text evidence="2">The sequence shown here is derived from an EMBL/GenBank/DDBJ whole genome shotgun (WGS) entry which is preliminary data.</text>
</comment>
<keyword evidence="1" id="KW-0472">Membrane</keyword>
<evidence type="ECO:0000313" key="3">
    <source>
        <dbReference type="Proteomes" id="UP000321049"/>
    </source>
</evidence>
<organism evidence="2 3">
    <name type="scientific">Cellulomonas terrae</name>
    <dbReference type="NCBI Taxonomy" id="311234"/>
    <lineage>
        <taxon>Bacteria</taxon>
        <taxon>Bacillati</taxon>
        <taxon>Actinomycetota</taxon>
        <taxon>Actinomycetes</taxon>
        <taxon>Micrococcales</taxon>
        <taxon>Cellulomonadaceae</taxon>
        <taxon>Cellulomonas</taxon>
    </lineage>
</organism>
<name>A0A511JRP5_9CELL</name>
<dbReference type="RefSeq" id="WP_146847771.1">
    <property type="nucleotide sequence ID" value="NZ_BJWH01000028.1"/>
</dbReference>
<feature type="transmembrane region" description="Helical" evidence="1">
    <location>
        <begin position="214"/>
        <end position="236"/>
    </location>
</feature>
<evidence type="ECO:0000256" key="1">
    <source>
        <dbReference type="SAM" id="Phobius"/>
    </source>
</evidence>
<accession>A0A511JRP5</accession>
<proteinExistence type="predicted"/>
<gene>
    <name evidence="2" type="ORF">CTE05_37200</name>
</gene>
<dbReference type="AlphaFoldDB" id="A0A511JRP5"/>
<keyword evidence="1" id="KW-0812">Transmembrane</keyword>
<evidence type="ECO:0000313" key="2">
    <source>
        <dbReference type="EMBL" id="GEM00174.1"/>
    </source>
</evidence>
<feature type="transmembrane region" description="Helical" evidence="1">
    <location>
        <begin position="149"/>
        <end position="168"/>
    </location>
</feature>
<reference evidence="2 3" key="1">
    <citation type="submission" date="2019-07" db="EMBL/GenBank/DDBJ databases">
        <title>Whole genome shotgun sequence of Cellulomonas terrae NBRC 100819.</title>
        <authorList>
            <person name="Hosoyama A."/>
            <person name="Uohara A."/>
            <person name="Ohji S."/>
            <person name="Ichikawa N."/>
        </authorList>
    </citation>
    <scope>NUCLEOTIDE SEQUENCE [LARGE SCALE GENOMIC DNA]</scope>
    <source>
        <strain evidence="2 3">NBRC 100819</strain>
    </source>
</reference>
<feature type="transmembrane region" description="Helical" evidence="1">
    <location>
        <begin position="180"/>
        <end position="202"/>
    </location>
</feature>